<evidence type="ECO:0000313" key="2">
    <source>
        <dbReference type="Proteomes" id="UP001221413"/>
    </source>
</evidence>
<gene>
    <name evidence="1" type="ORF">Dda_0022</name>
</gene>
<proteinExistence type="predicted"/>
<sequence>MLEVVPAPQVAIVEYNGLIDPVVFGTIGIIANLKGLRMRSPWHGPGKMIAEIRRRVGYWKWREREDGVQLQLQAY</sequence>
<dbReference type="EMBL" id="JAQGDS010000001">
    <property type="protein sequence ID" value="KAJ6263885.1"/>
    <property type="molecule type" value="Genomic_DNA"/>
</dbReference>
<protein>
    <submittedName>
        <fullName evidence="1">Uncharacterized protein</fullName>
    </submittedName>
</protein>
<organism evidence="1 2">
    <name type="scientific">Drechslerella dactyloides</name>
    <name type="common">Nematode-trapping fungus</name>
    <name type="synonym">Arthrobotrys dactyloides</name>
    <dbReference type="NCBI Taxonomy" id="74499"/>
    <lineage>
        <taxon>Eukaryota</taxon>
        <taxon>Fungi</taxon>
        <taxon>Dikarya</taxon>
        <taxon>Ascomycota</taxon>
        <taxon>Pezizomycotina</taxon>
        <taxon>Orbiliomycetes</taxon>
        <taxon>Orbiliales</taxon>
        <taxon>Orbiliaceae</taxon>
        <taxon>Drechslerella</taxon>
    </lineage>
</organism>
<name>A0AAD6J3Z7_DREDA</name>
<dbReference type="Proteomes" id="UP001221413">
    <property type="component" value="Unassembled WGS sequence"/>
</dbReference>
<keyword evidence="2" id="KW-1185">Reference proteome</keyword>
<evidence type="ECO:0000313" key="1">
    <source>
        <dbReference type="EMBL" id="KAJ6263885.1"/>
    </source>
</evidence>
<accession>A0AAD6J3Z7</accession>
<reference evidence="1" key="1">
    <citation type="submission" date="2023-01" db="EMBL/GenBank/DDBJ databases">
        <title>The chitinases involved in constricting ring structure development in the nematode-trapping fungus Drechslerella dactyloides.</title>
        <authorList>
            <person name="Wang R."/>
            <person name="Zhang L."/>
            <person name="Tang P."/>
            <person name="Li S."/>
            <person name="Liang L."/>
        </authorList>
    </citation>
    <scope>NUCLEOTIDE SEQUENCE</scope>
    <source>
        <strain evidence="1">YMF1.00031</strain>
    </source>
</reference>
<dbReference type="AlphaFoldDB" id="A0AAD6J3Z7"/>
<comment type="caution">
    <text evidence="1">The sequence shown here is derived from an EMBL/GenBank/DDBJ whole genome shotgun (WGS) entry which is preliminary data.</text>
</comment>